<evidence type="ECO:0000313" key="3">
    <source>
        <dbReference type="EMBL" id="GGZ03347.1"/>
    </source>
</evidence>
<dbReference type="Pfam" id="PF00990">
    <property type="entry name" value="GGDEF"/>
    <property type="match status" value="1"/>
</dbReference>
<dbReference type="PANTHER" id="PTHR44757">
    <property type="entry name" value="DIGUANYLATE CYCLASE DGCP"/>
    <property type="match status" value="1"/>
</dbReference>
<evidence type="ECO:0000313" key="4">
    <source>
        <dbReference type="Proteomes" id="UP000648075"/>
    </source>
</evidence>
<protein>
    <recommendedName>
        <fullName evidence="5">EAL domain-containing protein</fullName>
    </recommendedName>
</protein>
<name>A0A918PED9_9SPHN</name>
<evidence type="ECO:0000259" key="1">
    <source>
        <dbReference type="PROSITE" id="PS50883"/>
    </source>
</evidence>
<gene>
    <name evidence="3" type="ORF">GCM10011614_17810</name>
</gene>
<dbReference type="CDD" id="cd01949">
    <property type="entry name" value="GGDEF"/>
    <property type="match status" value="1"/>
</dbReference>
<dbReference type="NCBIfam" id="TIGR00254">
    <property type="entry name" value="GGDEF"/>
    <property type="match status" value="1"/>
</dbReference>
<dbReference type="AlphaFoldDB" id="A0A918PED9"/>
<dbReference type="InterPro" id="IPR043128">
    <property type="entry name" value="Rev_trsase/Diguanyl_cyclase"/>
</dbReference>
<accession>A0A918PED9</accession>
<evidence type="ECO:0000259" key="2">
    <source>
        <dbReference type="PROSITE" id="PS50887"/>
    </source>
</evidence>
<reference evidence="3" key="2">
    <citation type="submission" date="2020-09" db="EMBL/GenBank/DDBJ databases">
        <authorList>
            <person name="Sun Q."/>
            <person name="Kim S."/>
        </authorList>
    </citation>
    <scope>NUCLEOTIDE SEQUENCE</scope>
    <source>
        <strain evidence="3">KCTC 32255</strain>
    </source>
</reference>
<dbReference type="Proteomes" id="UP000648075">
    <property type="component" value="Unassembled WGS sequence"/>
</dbReference>
<dbReference type="InterPro" id="IPR001633">
    <property type="entry name" value="EAL_dom"/>
</dbReference>
<dbReference type="InterPro" id="IPR052155">
    <property type="entry name" value="Biofilm_reg_signaling"/>
</dbReference>
<keyword evidence="4" id="KW-1185">Reference proteome</keyword>
<proteinExistence type="predicted"/>
<dbReference type="Pfam" id="PF00563">
    <property type="entry name" value="EAL"/>
    <property type="match status" value="1"/>
</dbReference>
<reference evidence="3" key="1">
    <citation type="journal article" date="2014" name="Int. J. Syst. Evol. Microbiol.">
        <title>Complete genome sequence of Corynebacterium casei LMG S-19264T (=DSM 44701T), isolated from a smear-ripened cheese.</title>
        <authorList>
            <consortium name="US DOE Joint Genome Institute (JGI-PGF)"/>
            <person name="Walter F."/>
            <person name="Albersmeier A."/>
            <person name="Kalinowski J."/>
            <person name="Ruckert C."/>
        </authorList>
    </citation>
    <scope>NUCLEOTIDE SEQUENCE</scope>
    <source>
        <strain evidence="3">KCTC 32255</strain>
    </source>
</reference>
<dbReference type="CDD" id="cd01948">
    <property type="entry name" value="EAL"/>
    <property type="match status" value="1"/>
</dbReference>
<dbReference type="EMBL" id="BMZA01000005">
    <property type="protein sequence ID" value="GGZ03347.1"/>
    <property type="molecule type" value="Genomic_DNA"/>
</dbReference>
<evidence type="ECO:0008006" key="5">
    <source>
        <dbReference type="Google" id="ProtNLM"/>
    </source>
</evidence>
<dbReference type="InterPro" id="IPR035919">
    <property type="entry name" value="EAL_sf"/>
</dbReference>
<dbReference type="SUPFAM" id="SSF141371">
    <property type="entry name" value="PilZ domain-like"/>
    <property type="match status" value="1"/>
</dbReference>
<dbReference type="SUPFAM" id="SSF55073">
    <property type="entry name" value="Nucleotide cyclase"/>
    <property type="match status" value="1"/>
</dbReference>
<comment type="caution">
    <text evidence="3">The sequence shown here is derived from an EMBL/GenBank/DDBJ whole genome shotgun (WGS) entry which is preliminary data.</text>
</comment>
<dbReference type="InterPro" id="IPR029787">
    <property type="entry name" value="Nucleotide_cyclase"/>
</dbReference>
<dbReference type="PROSITE" id="PS50883">
    <property type="entry name" value="EAL"/>
    <property type="match status" value="1"/>
</dbReference>
<dbReference type="SMART" id="SM00267">
    <property type="entry name" value="GGDEF"/>
    <property type="match status" value="1"/>
</dbReference>
<feature type="domain" description="GGDEF" evidence="2">
    <location>
        <begin position="157"/>
        <end position="290"/>
    </location>
</feature>
<sequence>MEFCQAVSHLDAIGFWTSDAEGRITHLSGKALDRLPGAVSLVGQPLTDVFRGHEDLGGSGRSLRFMLSRRSRLERMAVHTGEGEDRRWWLLSGEARGVSGDSFGGFAGVISEITDERRIAEENADAAMHDPLTGLLNRRQMSQTIQRTLAAYGPGKRPCATMLIDLDRFKQVNDTLGHSAGDALLKQVAERLQTIIGDTGTLCRLGGDEFQVLLPDMEDRGDLGQLAERVIAMVSQPYSVAGSRCTIGASVGIAVSPFDGADADELARNVDLALYAAKHKGRGSFRFFTGELLTAAEDRRQLEEALHDAVTRGEFELHYQPLVGAQSDTVIGAEALIRWNHPEKGMISPAQFIPIAEESALIRHIGDWVLRTACHEAARWPGNLKVAVNISPTHFCDAAFPATVANALASSGLAPERLELEITESVFLADGSDTASRFRALKTLGVRLALDDFGTGYSSLAYLRTAPFDKIKIDQSFVRGVSDPGSRNGAIIAAIVGLAAALGMDTTAEGIETHDQLELMRAIGVGQIQGYIYSRPMNAAAFLEGAGHSEWGITPEGPARQRNERISMFRWIGAIHEDHYYPVVLRNLSATGALIEGLEDVPAGTRFVLYFGEGQLETATVRRVLHEQLGLEFDRSLVNDGNGGLCTRSRVSTYDLVSAGLPTDIENHKIRTPIGSRDGKLTIPAFTSTIGRKAINGTMASGQAA</sequence>
<dbReference type="InterPro" id="IPR000160">
    <property type="entry name" value="GGDEF_dom"/>
</dbReference>
<dbReference type="Gene3D" id="3.20.20.450">
    <property type="entry name" value="EAL domain"/>
    <property type="match status" value="1"/>
</dbReference>
<dbReference type="SMART" id="SM00052">
    <property type="entry name" value="EAL"/>
    <property type="match status" value="1"/>
</dbReference>
<organism evidence="3 4">
    <name type="scientific">Novosphingobium colocasiae</name>
    <dbReference type="NCBI Taxonomy" id="1256513"/>
    <lineage>
        <taxon>Bacteria</taxon>
        <taxon>Pseudomonadati</taxon>
        <taxon>Pseudomonadota</taxon>
        <taxon>Alphaproteobacteria</taxon>
        <taxon>Sphingomonadales</taxon>
        <taxon>Sphingomonadaceae</taxon>
        <taxon>Novosphingobium</taxon>
    </lineage>
</organism>
<dbReference type="PROSITE" id="PS50887">
    <property type="entry name" value="GGDEF"/>
    <property type="match status" value="1"/>
</dbReference>
<dbReference type="Gene3D" id="3.30.70.270">
    <property type="match status" value="1"/>
</dbReference>
<feature type="domain" description="EAL" evidence="1">
    <location>
        <begin position="299"/>
        <end position="550"/>
    </location>
</feature>
<dbReference type="SUPFAM" id="SSF141868">
    <property type="entry name" value="EAL domain-like"/>
    <property type="match status" value="1"/>
</dbReference>
<dbReference type="PANTHER" id="PTHR44757:SF2">
    <property type="entry name" value="BIOFILM ARCHITECTURE MAINTENANCE PROTEIN MBAA"/>
    <property type="match status" value="1"/>
</dbReference>
<dbReference type="Gene3D" id="3.30.450.20">
    <property type="entry name" value="PAS domain"/>
    <property type="match status" value="1"/>
</dbReference>